<feature type="binding site" evidence="8 10">
    <location>
        <position position="115"/>
    </location>
    <ligand>
        <name>substrate</name>
    </ligand>
</feature>
<dbReference type="InterPro" id="IPR036441">
    <property type="entry name" value="DHquinase_II_sf"/>
</dbReference>
<dbReference type="GO" id="GO:0008652">
    <property type="term" value="P:amino acid biosynthetic process"/>
    <property type="evidence" value="ECO:0007669"/>
    <property type="project" value="UniProtKB-KW"/>
</dbReference>
<evidence type="ECO:0000256" key="1">
    <source>
        <dbReference type="ARBA" id="ARBA00001864"/>
    </source>
</evidence>
<evidence type="ECO:0000313" key="12">
    <source>
        <dbReference type="EMBL" id="ALD15337.1"/>
    </source>
</evidence>
<dbReference type="InterPro" id="IPR001874">
    <property type="entry name" value="DHquinase_II"/>
</dbReference>
<dbReference type="KEGG" id="baph:IX46_02055"/>
<evidence type="ECO:0000313" key="13">
    <source>
        <dbReference type="Proteomes" id="UP000066321"/>
    </source>
</evidence>
<dbReference type="NCBIfam" id="TIGR01088">
    <property type="entry name" value="aroQ"/>
    <property type="match status" value="1"/>
</dbReference>
<reference evidence="12 13" key="1">
    <citation type="journal article" date="2015" name="J Genomics">
        <title>Whole Genome Sequence of the Soybean Aphid Endosymbiont Buchnera aphidicola and Genetic Differentiation among Biotype-Specific Strains.</title>
        <authorList>
            <person name="Cassone B.J."/>
            <person name="Wenger J.A."/>
            <person name="Michel A.P."/>
        </authorList>
    </citation>
    <scope>NUCLEOTIDE SEQUENCE [LARGE SCALE GENOMIC DNA]</scope>
    <source>
        <strain evidence="12 13">BAg</strain>
    </source>
</reference>
<proteinExistence type="inferred from homology"/>
<feature type="active site" description="Proton donor" evidence="8 9">
    <location>
        <position position="104"/>
    </location>
</feature>
<dbReference type="InterPro" id="IPR018509">
    <property type="entry name" value="DHquinase_II_CS"/>
</dbReference>
<evidence type="ECO:0000256" key="2">
    <source>
        <dbReference type="ARBA" id="ARBA00003924"/>
    </source>
</evidence>
<sequence length="151" mass="17095">MKKKINVLLINGPNLNLLGTREPDIYGHETLTDLIKKLIKKSEKLNISLSHTQSNAEHKLIETIHSAKKNNISYIIINPAAFTHTSIAIRDALIAVSIPFIEIHISNIYNRENFRSHSWFSDISQGVITGLGLEGYYWALKTISKRCSIKK</sequence>
<evidence type="ECO:0000256" key="5">
    <source>
        <dbReference type="ARBA" id="ARBA00011193"/>
    </source>
</evidence>
<dbReference type="UniPathway" id="UPA00053">
    <property type="reaction ID" value="UER00086"/>
</dbReference>
<evidence type="ECO:0000256" key="3">
    <source>
        <dbReference type="ARBA" id="ARBA00004902"/>
    </source>
</evidence>
<dbReference type="NCBIfam" id="NF003806">
    <property type="entry name" value="PRK05395.1-3"/>
    <property type="match status" value="1"/>
</dbReference>
<evidence type="ECO:0000256" key="8">
    <source>
        <dbReference type="HAMAP-Rule" id="MF_00169"/>
    </source>
</evidence>
<dbReference type="GO" id="GO:0009423">
    <property type="term" value="P:chorismate biosynthetic process"/>
    <property type="evidence" value="ECO:0007669"/>
    <property type="project" value="UniProtKB-UniRule"/>
</dbReference>
<dbReference type="GO" id="GO:0019631">
    <property type="term" value="P:quinate catabolic process"/>
    <property type="evidence" value="ECO:0007669"/>
    <property type="project" value="TreeGrafter"/>
</dbReference>
<keyword evidence="8" id="KW-0028">Amino-acid biosynthesis</keyword>
<dbReference type="NCBIfam" id="NF003805">
    <property type="entry name" value="PRK05395.1-2"/>
    <property type="match status" value="1"/>
</dbReference>
<evidence type="ECO:0000256" key="11">
    <source>
        <dbReference type="PIRSR" id="PIRSR001399-3"/>
    </source>
</evidence>
<comment type="pathway">
    <text evidence="3 8">Metabolic intermediate biosynthesis; chorismate biosynthesis; chorismate from D-erythrose 4-phosphate and phosphoenolpyruvate: step 3/7.</text>
</comment>
<dbReference type="PIRSF" id="PIRSF001399">
    <property type="entry name" value="DHquinase_II"/>
    <property type="match status" value="1"/>
</dbReference>
<dbReference type="AlphaFoldDB" id="A0A0M4HB51"/>
<feature type="binding site" evidence="8 10">
    <location>
        <position position="91"/>
    </location>
    <ligand>
        <name>substrate</name>
    </ligand>
</feature>
<dbReference type="HAMAP" id="MF_00169">
    <property type="entry name" value="AroQ"/>
    <property type="match status" value="1"/>
</dbReference>
<name>A0A0M4HB51_9GAMM</name>
<evidence type="ECO:0000256" key="10">
    <source>
        <dbReference type="PIRSR" id="PIRSR001399-2"/>
    </source>
</evidence>
<dbReference type="EC" id="4.2.1.10" evidence="6 8"/>
<dbReference type="OrthoDB" id="9790793at2"/>
<evidence type="ECO:0000256" key="4">
    <source>
        <dbReference type="ARBA" id="ARBA00011037"/>
    </source>
</evidence>
<feature type="site" description="Transition state stabilizer" evidence="8 11">
    <location>
        <position position="21"/>
    </location>
</feature>
<dbReference type="PANTHER" id="PTHR21272:SF3">
    <property type="entry name" value="CATABOLIC 3-DEHYDROQUINASE"/>
    <property type="match status" value="1"/>
</dbReference>
<dbReference type="NCBIfam" id="NF003807">
    <property type="entry name" value="PRK05395.1-4"/>
    <property type="match status" value="1"/>
</dbReference>
<feature type="binding site" evidence="8 10">
    <location>
        <begin position="105"/>
        <end position="106"/>
    </location>
    <ligand>
        <name>substrate</name>
    </ligand>
</feature>
<comment type="subunit">
    <text evidence="5 8">Homododecamer.</text>
</comment>
<feature type="binding site" evidence="8 10">
    <location>
        <position position="84"/>
    </location>
    <ligand>
        <name>substrate</name>
    </ligand>
</feature>
<comment type="similarity">
    <text evidence="4 8">Belongs to the type-II 3-dehydroquinase family.</text>
</comment>
<dbReference type="Pfam" id="PF01220">
    <property type="entry name" value="DHquinase_II"/>
    <property type="match status" value="1"/>
</dbReference>
<feature type="binding site" evidence="8 10">
    <location>
        <position position="78"/>
    </location>
    <ligand>
        <name>substrate</name>
    </ligand>
</feature>
<feature type="active site" description="Proton acceptor" evidence="8 9">
    <location>
        <position position="26"/>
    </location>
</feature>
<organism evidence="12 13">
    <name type="scientific">Buchnera aphidicola</name>
    <name type="common">Aphis glycines</name>
    <dbReference type="NCBI Taxonomy" id="1265350"/>
    <lineage>
        <taxon>Bacteria</taxon>
        <taxon>Pseudomonadati</taxon>
        <taxon>Pseudomonadota</taxon>
        <taxon>Gammaproteobacteria</taxon>
        <taxon>Enterobacterales</taxon>
        <taxon>Erwiniaceae</taxon>
        <taxon>Buchnera</taxon>
    </lineage>
</organism>
<dbReference type="Gene3D" id="3.40.50.9100">
    <property type="entry name" value="Dehydroquinase, class II"/>
    <property type="match status" value="1"/>
</dbReference>
<dbReference type="SUPFAM" id="SSF52304">
    <property type="entry name" value="Type II 3-dehydroquinate dehydratase"/>
    <property type="match status" value="1"/>
</dbReference>
<dbReference type="GO" id="GO:0003855">
    <property type="term" value="F:3-dehydroquinate dehydratase activity"/>
    <property type="evidence" value="ECO:0007669"/>
    <property type="project" value="UniProtKB-UniRule"/>
</dbReference>
<dbReference type="EMBL" id="CP009253">
    <property type="protein sequence ID" value="ALD15337.1"/>
    <property type="molecule type" value="Genomic_DNA"/>
</dbReference>
<dbReference type="PANTHER" id="PTHR21272">
    <property type="entry name" value="CATABOLIC 3-DEHYDROQUINASE"/>
    <property type="match status" value="1"/>
</dbReference>
<dbReference type="PATRIC" id="fig|1265350.3.peg.392"/>
<evidence type="ECO:0000256" key="6">
    <source>
        <dbReference type="ARBA" id="ARBA00012060"/>
    </source>
</evidence>
<evidence type="ECO:0000256" key="9">
    <source>
        <dbReference type="PIRSR" id="PIRSR001399-1"/>
    </source>
</evidence>
<dbReference type="CDD" id="cd00466">
    <property type="entry name" value="DHQase_II"/>
    <property type="match status" value="1"/>
</dbReference>
<keyword evidence="8" id="KW-0057">Aromatic amino acid biosynthesis</keyword>
<keyword evidence="7 8" id="KW-0456">Lyase</keyword>
<comment type="function">
    <text evidence="2 8">Catalyzes a trans-dehydration via an enolate intermediate.</text>
</comment>
<accession>A0A0M4HB51</accession>
<gene>
    <name evidence="8" type="primary">aroQ</name>
    <name evidence="12" type="ORF">IX46_02055</name>
</gene>
<dbReference type="Proteomes" id="UP000066321">
    <property type="component" value="Chromosome"/>
</dbReference>
<dbReference type="GO" id="GO:0009073">
    <property type="term" value="P:aromatic amino acid family biosynthetic process"/>
    <property type="evidence" value="ECO:0007669"/>
    <property type="project" value="UniProtKB-KW"/>
</dbReference>
<comment type="catalytic activity">
    <reaction evidence="1 8">
        <text>3-dehydroquinate = 3-dehydroshikimate + H2O</text>
        <dbReference type="Rhea" id="RHEA:21096"/>
        <dbReference type="ChEBI" id="CHEBI:15377"/>
        <dbReference type="ChEBI" id="CHEBI:16630"/>
        <dbReference type="ChEBI" id="CHEBI:32364"/>
        <dbReference type="EC" id="4.2.1.10"/>
    </reaction>
</comment>
<dbReference type="STRING" id="1265350.IX46_02055"/>
<dbReference type="NCBIfam" id="NF003804">
    <property type="entry name" value="PRK05395.1-1"/>
    <property type="match status" value="1"/>
</dbReference>
<dbReference type="PROSITE" id="PS01029">
    <property type="entry name" value="DEHYDROQUINASE_II"/>
    <property type="match status" value="1"/>
</dbReference>
<dbReference type="RefSeq" id="WP_053940339.1">
    <property type="nucleotide sequence ID" value="NZ_CP009253.1"/>
</dbReference>
<protein>
    <recommendedName>
        <fullName evidence="6 8">3-dehydroquinate dehydratase</fullName>
        <shortName evidence="8">3-dehydroquinase</shortName>
        <ecNumber evidence="6 8">4.2.1.10</ecNumber>
    </recommendedName>
    <alternativeName>
        <fullName evidence="8">Type II DHQase</fullName>
    </alternativeName>
</protein>
<evidence type="ECO:0000256" key="7">
    <source>
        <dbReference type="ARBA" id="ARBA00023239"/>
    </source>
</evidence>